<dbReference type="PANTHER" id="PTHR34504">
    <property type="entry name" value="ANTITOXIN HICB"/>
    <property type="match status" value="1"/>
</dbReference>
<dbReference type="AlphaFoldDB" id="A0AAW7ZGW3"/>
<gene>
    <name evidence="2" type="ORF">P6N53_15690</name>
</gene>
<organism evidence="2 3">
    <name type="scientific">Desulforamulus aquiferis</name>
    <dbReference type="NCBI Taxonomy" id="1397668"/>
    <lineage>
        <taxon>Bacteria</taxon>
        <taxon>Bacillati</taxon>
        <taxon>Bacillota</taxon>
        <taxon>Clostridia</taxon>
        <taxon>Eubacteriales</taxon>
        <taxon>Peptococcaceae</taxon>
        <taxon>Desulforamulus</taxon>
    </lineage>
</organism>
<accession>A0AAW7ZGW3</accession>
<keyword evidence="3" id="KW-1185">Reference proteome</keyword>
<feature type="domain" description="HicB-like antitoxin of toxin-antitoxin system" evidence="1">
    <location>
        <begin position="7"/>
        <end position="122"/>
    </location>
</feature>
<sequence>MKDKYIFPAIFQACEEGGYCVTFPDLPGCITEGDTMEEAFYMAKDALLLHLWCMEDEGDIIPEPTLPDMIQVIAGGFVSLVEVWMPSMRDKMANKAVNKTLTLPKWLNDLAEQEKVNFSYILQNALKQYLGVSEYRPAIKK</sequence>
<dbReference type="Gene3D" id="3.30.160.250">
    <property type="match status" value="1"/>
</dbReference>
<proteinExistence type="predicted"/>
<dbReference type="Pfam" id="PF15919">
    <property type="entry name" value="HicB_lk_antitox"/>
    <property type="match status" value="1"/>
</dbReference>
<dbReference type="SUPFAM" id="SSF143100">
    <property type="entry name" value="TTHA1013/TTHA0281-like"/>
    <property type="match status" value="1"/>
</dbReference>
<dbReference type="EMBL" id="JARPTC010000023">
    <property type="protein sequence ID" value="MDO7788671.1"/>
    <property type="molecule type" value="Genomic_DNA"/>
</dbReference>
<evidence type="ECO:0000313" key="2">
    <source>
        <dbReference type="EMBL" id="MDO7788671.1"/>
    </source>
</evidence>
<dbReference type="InterPro" id="IPR035069">
    <property type="entry name" value="TTHA1013/TTHA0281-like"/>
</dbReference>
<protein>
    <submittedName>
        <fullName evidence="2">Type II toxin-antitoxin system HicB family antitoxin</fullName>
    </submittedName>
</protein>
<name>A0AAW7ZGW3_9FIRM</name>
<dbReference type="PANTHER" id="PTHR34504:SF4">
    <property type="entry name" value="ANTITOXIN HICB"/>
    <property type="match status" value="1"/>
</dbReference>
<reference evidence="2" key="1">
    <citation type="journal article" date="2023" name="J. Hazard. Mater.">
        <title>Anaerobic biodegradation of pyrene and benzo[a]pyrene by a new sulfate-reducing Desulforamulus aquiferis strain DSA.</title>
        <authorList>
            <person name="Zhang Z."/>
            <person name="Sun J."/>
            <person name="Gong X."/>
            <person name="Wang C."/>
            <person name="Wang H."/>
        </authorList>
    </citation>
    <scope>NUCLEOTIDE SEQUENCE</scope>
    <source>
        <strain evidence="2">DSA</strain>
    </source>
</reference>
<dbReference type="InterPro" id="IPR051404">
    <property type="entry name" value="TA_system_antitoxin"/>
</dbReference>
<dbReference type="InterPro" id="IPR031807">
    <property type="entry name" value="HicB-like"/>
</dbReference>
<comment type="caution">
    <text evidence="2">The sequence shown here is derived from an EMBL/GenBank/DDBJ whole genome shotgun (WGS) entry which is preliminary data.</text>
</comment>
<dbReference type="RefSeq" id="WP_304544814.1">
    <property type="nucleotide sequence ID" value="NZ_JARPTC010000023.1"/>
</dbReference>
<evidence type="ECO:0000313" key="3">
    <source>
        <dbReference type="Proteomes" id="UP001172911"/>
    </source>
</evidence>
<dbReference type="Proteomes" id="UP001172911">
    <property type="component" value="Unassembled WGS sequence"/>
</dbReference>
<evidence type="ECO:0000259" key="1">
    <source>
        <dbReference type="Pfam" id="PF15919"/>
    </source>
</evidence>
<reference evidence="2" key="2">
    <citation type="submission" date="2023-03" db="EMBL/GenBank/DDBJ databases">
        <authorList>
            <person name="Zhang Z."/>
        </authorList>
    </citation>
    <scope>NUCLEOTIDE SEQUENCE</scope>
    <source>
        <strain evidence="2">DSA</strain>
    </source>
</reference>